<sequence length="1218" mass="133655">SICGKISCFLAFKSVHWLLSFKKLPTTMSDTLVQVPAGDTKGDQSETINVDTTQSSLLKKGGLFGKSVAMSPRVGDGTSSPVDDEIENGNEEASSPSKNGGSNANGDHQDESDDSGANGDSGEEPIEEEEKMAVDEPTPAADADESLADEPKEPETTAATEDEPEEAEIRMEEDIQMEDDIDEEDPEDETEPAKKEDEVVAEEKKDKEPEKVEEAEEKKEEDSEDVVEAEEKEEVEEECVKKIISMDTDETVEETEETTEKVEEESEAVDATQEEDKKEEEETPEVPTPVKKGRGRPPKSASSTPLQKKKVEMSEESEASPKRTPRGAAKKATEAMASPVSTKGRGRRSLKSETSSHATDDVEEKEEVTEKGEEEADEAEITKTPTGRGRRSSVKSTPAAATRGTPRGRKPKQEEEEKEEKEEEEEKKDDDEEAEEKVEESPKRGRRSTVSTPVAKKETPARGARSAKKDNEDEETPVSPSRRSTRGSPTKTTPSPSKGRGRKSSVKSEETVEEEEEVEESEEVFEKKGRGRGRKSVTKTPTASSAKKSKKSEAGDDPFDLDTELDKHPEPLRNITVEKGSFGEMKYTRTPSSSVSKYAATEKSASDKVANLPNTPAATGTPKTIASAQSTRKSLGGSPVKRTPVARKKKEEDDEGEGDEEMEVDEEKESTPVEKKGRGRPAGSAGRKRKAEDTPLTPLMTKRAAATVTVPVLDAEKQWAADHPEDDSAPLIPGARVYAVFQKVFYPALVGERDGLGRYLVEFVEDKIVRPIPPAGVVPLSAVTIDKECLYQESASSDVFECRVLKSANAANAKEWQQGLFKIMEVENEDNEHEVDWSKLQLDMATPEWRKYVNTKSKNASKVITDNITSLEDRRERRSRVHNDTAVAVAALRGTPEPTNRRSIGRKTPATAKATPKAPSTGGRRGRKPKAAAVEAEPEAKAEKDEDEEGVQKEDEEVDTEEAEDAKPAMNPRIFLNKTFILTSANRVQGEIIFKKNEMKKQILERGGQVVDDINVVALDADAFLISDTHYRTHKYLAAMSRGMPCVSHVWVVECVKREEFVPFDEYKLSGGQGLLNGKLYPLPDVRGKLLVGRSIMVHSKTDGSTKKGTMSFKQIWAPIVELLGATIVPDDCLVAAEESAELVVPDTFEILLTDSSCPPEAVQKIEEAGKAVVSSEWLIQSIIMGSCPDFTAHPRFRYDSGNEPAKKEGSQEDPQGN</sequence>
<dbReference type="SMART" id="SM00384">
    <property type="entry name" value="AT_hook"/>
    <property type="match status" value="3"/>
</dbReference>
<reference evidence="6" key="1">
    <citation type="submission" date="2023-10" db="EMBL/GenBank/DDBJ databases">
        <title>Genome assembly of Pristionchus species.</title>
        <authorList>
            <person name="Yoshida K."/>
            <person name="Sommer R.J."/>
        </authorList>
    </citation>
    <scope>NUCLEOTIDE SEQUENCE</scope>
    <source>
        <strain evidence="6">RS5133</strain>
    </source>
</reference>
<evidence type="ECO:0000256" key="1">
    <source>
        <dbReference type="ARBA" id="ARBA00004123"/>
    </source>
</evidence>
<feature type="compositionally biased region" description="Polar residues" evidence="4">
    <location>
        <begin position="612"/>
        <end position="633"/>
    </location>
</feature>
<comment type="caution">
    <text evidence="6">The sequence shown here is derived from an EMBL/GenBank/DDBJ whole genome shotgun (WGS) entry which is preliminary data.</text>
</comment>
<gene>
    <name evidence="6" type="ORF">PFISCL1PPCAC_20569</name>
</gene>
<keyword evidence="2" id="KW-0227">DNA damage</keyword>
<keyword evidence="7" id="KW-1185">Reference proteome</keyword>
<feature type="compositionally biased region" description="Acidic residues" evidence="4">
    <location>
        <begin position="414"/>
        <end position="438"/>
    </location>
</feature>
<dbReference type="EMBL" id="BTSY01000005">
    <property type="protein sequence ID" value="GMT29272.1"/>
    <property type="molecule type" value="Genomic_DNA"/>
</dbReference>
<dbReference type="GO" id="GO:0045944">
    <property type="term" value="P:positive regulation of transcription by RNA polymerase II"/>
    <property type="evidence" value="ECO:0007669"/>
    <property type="project" value="TreeGrafter"/>
</dbReference>
<proteinExistence type="predicted"/>
<evidence type="ECO:0000259" key="5">
    <source>
        <dbReference type="PROSITE" id="PS50172"/>
    </source>
</evidence>
<feature type="domain" description="BRCT" evidence="5">
    <location>
        <begin position="970"/>
        <end position="1069"/>
    </location>
</feature>
<organism evidence="6 7">
    <name type="scientific">Pristionchus fissidentatus</name>
    <dbReference type="NCBI Taxonomy" id="1538716"/>
    <lineage>
        <taxon>Eukaryota</taxon>
        <taxon>Metazoa</taxon>
        <taxon>Ecdysozoa</taxon>
        <taxon>Nematoda</taxon>
        <taxon>Chromadorea</taxon>
        <taxon>Rhabditida</taxon>
        <taxon>Rhabditina</taxon>
        <taxon>Diplogasteromorpha</taxon>
        <taxon>Diplogasteroidea</taxon>
        <taxon>Neodiplogasteridae</taxon>
        <taxon>Pristionchus</taxon>
    </lineage>
</organism>
<feature type="region of interest" description="Disordered" evidence="4">
    <location>
        <begin position="1195"/>
        <end position="1218"/>
    </location>
</feature>
<dbReference type="InterPro" id="IPR047249">
    <property type="entry name" value="BRCT_p53bp1-like_rpt1"/>
</dbReference>
<dbReference type="PROSITE" id="PS50172">
    <property type="entry name" value="BRCT"/>
    <property type="match status" value="1"/>
</dbReference>
<accession>A0AAV5WBP9</accession>
<dbReference type="SMART" id="SM00292">
    <property type="entry name" value="BRCT"/>
    <property type="match status" value="2"/>
</dbReference>
<dbReference type="InterPro" id="IPR017956">
    <property type="entry name" value="AT_hook_DNA-bd_motif"/>
</dbReference>
<dbReference type="Proteomes" id="UP001432322">
    <property type="component" value="Unassembled WGS sequence"/>
</dbReference>
<dbReference type="CDD" id="cd17724">
    <property type="entry name" value="BRCT_p53bp1_rpt2"/>
    <property type="match status" value="1"/>
</dbReference>
<dbReference type="GO" id="GO:0000077">
    <property type="term" value="P:DNA damage checkpoint signaling"/>
    <property type="evidence" value="ECO:0007669"/>
    <property type="project" value="TreeGrafter"/>
</dbReference>
<evidence type="ECO:0000256" key="2">
    <source>
        <dbReference type="ARBA" id="ARBA00022763"/>
    </source>
</evidence>
<feature type="compositionally biased region" description="Acidic residues" evidence="4">
    <location>
        <begin position="945"/>
        <end position="964"/>
    </location>
</feature>
<dbReference type="GO" id="GO:0005634">
    <property type="term" value="C:nucleus"/>
    <property type="evidence" value="ECO:0007669"/>
    <property type="project" value="UniProtKB-SubCell"/>
</dbReference>
<name>A0AAV5WBP9_9BILA</name>
<feature type="compositionally biased region" description="Low complexity" evidence="4">
    <location>
        <begin position="907"/>
        <end position="919"/>
    </location>
</feature>
<feature type="region of interest" description="Disordered" evidence="4">
    <location>
        <begin position="872"/>
        <end position="969"/>
    </location>
</feature>
<comment type="subcellular location">
    <subcellularLocation>
        <location evidence="1">Nucleus</location>
    </subcellularLocation>
</comment>
<dbReference type="InterPro" id="IPR047252">
    <property type="entry name" value="TP53BP1-like"/>
</dbReference>
<feature type="compositionally biased region" description="Acidic residues" evidence="4">
    <location>
        <begin position="121"/>
        <end position="130"/>
    </location>
</feature>
<dbReference type="SUPFAM" id="SSF52113">
    <property type="entry name" value="BRCT domain"/>
    <property type="match status" value="2"/>
</dbReference>
<feature type="compositionally biased region" description="Acidic residues" evidence="4">
    <location>
        <begin position="247"/>
        <end position="268"/>
    </location>
</feature>
<dbReference type="Pfam" id="PF18428">
    <property type="entry name" value="BRCT_3"/>
    <property type="match status" value="1"/>
</dbReference>
<evidence type="ECO:0000313" key="6">
    <source>
        <dbReference type="EMBL" id="GMT29272.1"/>
    </source>
</evidence>
<dbReference type="Gene3D" id="3.40.50.10190">
    <property type="entry name" value="BRCT domain"/>
    <property type="match status" value="2"/>
</dbReference>
<evidence type="ECO:0000256" key="4">
    <source>
        <dbReference type="SAM" id="MobiDB-lite"/>
    </source>
</evidence>
<feature type="region of interest" description="Disordered" evidence="4">
    <location>
        <begin position="67"/>
        <end position="703"/>
    </location>
</feature>
<evidence type="ECO:0000313" key="7">
    <source>
        <dbReference type="Proteomes" id="UP001432322"/>
    </source>
</evidence>
<keyword evidence="3" id="KW-0539">Nucleus</keyword>
<feature type="compositionally biased region" description="Polar residues" evidence="4">
    <location>
        <begin position="91"/>
        <end position="106"/>
    </location>
</feature>
<feature type="compositionally biased region" description="Basic and acidic residues" evidence="4">
    <location>
        <begin position="1197"/>
        <end position="1211"/>
    </location>
</feature>
<feature type="compositionally biased region" description="Acidic residues" evidence="4">
    <location>
        <begin position="174"/>
        <end position="190"/>
    </location>
</feature>
<dbReference type="InterPro" id="IPR047250">
    <property type="entry name" value="BRCT_p53bp1-like_rpt2"/>
</dbReference>
<dbReference type="AlphaFoldDB" id="A0AAV5WBP9"/>
<feature type="compositionally biased region" description="Low complexity" evidence="4">
    <location>
        <begin position="479"/>
        <end position="498"/>
    </location>
</feature>
<feature type="compositionally biased region" description="Acidic residues" evidence="4">
    <location>
        <begin position="652"/>
        <end position="668"/>
    </location>
</feature>
<dbReference type="Pfam" id="PF24680">
    <property type="entry name" value="SH3_Hsr9"/>
    <property type="match status" value="1"/>
</dbReference>
<protein>
    <recommendedName>
        <fullName evidence="5">BRCT domain-containing protein</fullName>
    </recommendedName>
</protein>
<feature type="compositionally biased region" description="Acidic residues" evidence="4">
    <location>
        <begin position="222"/>
        <end position="237"/>
    </location>
</feature>
<dbReference type="InterPro" id="IPR036420">
    <property type="entry name" value="BRCT_dom_sf"/>
</dbReference>
<evidence type="ECO:0000256" key="3">
    <source>
        <dbReference type="ARBA" id="ARBA00023242"/>
    </source>
</evidence>
<dbReference type="PANTHER" id="PTHR15321:SF3">
    <property type="entry name" value="TP53-BINDING PROTEIN 1"/>
    <property type="match status" value="1"/>
</dbReference>
<dbReference type="GO" id="GO:0003677">
    <property type="term" value="F:DNA binding"/>
    <property type="evidence" value="ECO:0007669"/>
    <property type="project" value="InterPro"/>
</dbReference>
<feature type="compositionally biased region" description="Basic and acidic residues" evidence="4">
    <location>
        <begin position="191"/>
        <end position="221"/>
    </location>
</feature>
<dbReference type="InterPro" id="IPR001357">
    <property type="entry name" value="BRCT_dom"/>
</dbReference>
<feature type="compositionally biased region" description="Acidic residues" evidence="4">
    <location>
        <begin position="511"/>
        <end position="523"/>
    </location>
</feature>
<dbReference type="GO" id="GO:0042393">
    <property type="term" value="F:histone binding"/>
    <property type="evidence" value="ECO:0007669"/>
    <property type="project" value="TreeGrafter"/>
</dbReference>
<dbReference type="CDD" id="cd17745">
    <property type="entry name" value="BRCT_p53bp1_rpt1"/>
    <property type="match status" value="1"/>
</dbReference>
<feature type="non-terminal residue" evidence="6">
    <location>
        <position position="1"/>
    </location>
</feature>
<dbReference type="InterPro" id="IPR056492">
    <property type="entry name" value="SH3_Hsr9"/>
</dbReference>
<dbReference type="Pfam" id="PF16589">
    <property type="entry name" value="BRCT_2"/>
    <property type="match status" value="1"/>
</dbReference>
<feature type="compositionally biased region" description="Acidic residues" evidence="4">
    <location>
        <begin position="361"/>
        <end position="379"/>
    </location>
</feature>
<dbReference type="PANTHER" id="PTHR15321">
    <property type="entry name" value="TUMOR SUPPRESSOR P53-BINDING PROTEIN 1"/>
    <property type="match status" value="1"/>
</dbReference>